<evidence type="ECO:0008006" key="3">
    <source>
        <dbReference type="Google" id="ProtNLM"/>
    </source>
</evidence>
<protein>
    <recommendedName>
        <fullName evidence="3">BTB domain-containing protein</fullName>
    </recommendedName>
</protein>
<gene>
    <name evidence="1" type="ORF">E0Z10_g54</name>
</gene>
<proteinExistence type="predicted"/>
<dbReference type="Proteomes" id="UP000297716">
    <property type="component" value="Unassembled WGS sequence"/>
</dbReference>
<dbReference type="OrthoDB" id="5326346at2759"/>
<dbReference type="EMBL" id="SKBN01000001">
    <property type="protein sequence ID" value="TGJ88671.1"/>
    <property type="molecule type" value="Genomic_DNA"/>
</dbReference>
<dbReference type="STRING" id="37992.A0A4Z0ZAA3"/>
<name>A0A4Z0ZAA3_9PEZI</name>
<reference evidence="1 2" key="1">
    <citation type="submission" date="2019-03" db="EMBL/GenBank/DDBJ databases">
        <title>Draft genome sequence of Xylaria hypoxylon DSM 108379, a ubiquitous saprotrophic-parasitic fungi on hardwood.</title>
        <authorList>
            <person name="Buettner E."/>
            <person name="Leonhardt S."/>
            <person name="Gebauer A.M."/>
            <person name="Liers C."/>
            <person name="Hofrichter M."/>
            <person name="Kellner H."/>
        </authorList>
    </citation>
    <scope>NUCLEOTIDE SEQUENCE [LARGE SCALE GENOMIC DNA]</scope>
    <source>
        <strain evidence="1 2">DSM 108379</strain>
    </source>
</reference>
<keyword evidence="2" id="KW-1185">Reference proteome</keyword>
<evidence type="ECO:0000313" key="2">
    <source>
        <dbReference type="Proteomes" id="UP000297716"/>
    </source>
</evidence>
<sequence length="220" mass="24935">MNNSITTTAQLQSMMASMAETTTILDPDADILVILRNPKRIQPLVFCKESDFSEPESSELESNGIEWYFQSSSKRLASASPRFEKMMNGPWREATEVHAVEVACLVDYIGCYEVIKHYASIWIRHLEDKVPESYNDELFLWICIAGVFHESAIFKRCTRTAILGHHDGIDMPGLPILPEISDEITRLQISHLDKIFDHIYGRLDDLATGLECCFTCDAGE</sequence>
<comment type="caution">
    <text evidence="1">The sequence shown here is derived from an EMBL/GenBank/DDBJ whole genome shotgun (WGS) entry which is preliminary data.</text>
</comment>
<accession>A0A4Z0ZAA3</accession>
<evidence type="ECO:0000313" key="1">
    <source>
        <dbReference type="EMBL" id="TGJ88671.1"/>
    </source>
</evidence>
<organism evidence="1 2">
    <name type="scientific">Xylaria hypoxylon</name>
    <dbReference type="NCBI Taxonomy" id="37992"/>
    <lineage>
        <taxon>Eukaryota</taxon>
        <taxon>Fungi</taxon>
        <taxon>Dikarya</taxon>
        <taxon>Ascomycota</taxon>
        <taxon>Pezizomycotina</taxon>
        <taxon>Sordariomycetes</taxon>
        <taxon>Xylariomycetidae</taxon>
        <taxon>Xylariales</taxon>
        <taxon>Xylariaceae</taxon>
        <taxon>Xylaria</taxon>
    </lineage>
</organism>
<dbReference type="AlphaFoldDB" id="A0A4Z0ZAA3"/>